<reference evidence="1" key="1">
    <citation type="journal article" date="2014" name="Int. J. Syst. Evol. Microbiol.">
        <title>Complete genome sequence of Corynebacterium casei LMG S-19264T (=DSM 44701T), isolated from a smear-ripened cheese.</title>
        <authorList>
            <consortium name="US DOE Joint Genome Institute (JGI-PGF)"/>
            <person name="Walter F."/>
            <person name="Albersmeier A."/>
            <person name="Kalinowski J."/>
            <person name="Ruckert C."/>
        </authorList>
    </citation>
    <scope>NUCLEOTIDE SEQUENCE</scope>
    <source>
        <strain evidence="1">CGMCC 1.15448</strain>
    </source>
</reference>
<organism evidence="1 2">
    <name type="scientific">Puia dinghuensis</name>
    <dbReference type="NCBI Taxonomy" id="1792502"/>
    <lineage>
        <taxon>Bacteria</taxon>
        <taxon>Pseudomonadati</taxon>
        <taxon>Bacteroidota</taxon>
        <taxon>Chitinophagia</taxon>
        <taxon>Chitinophagales</taxon>
        <taxon>Chitinophagaceae</taxon>
        <taxon>Puia</taxon>
    </lineage>
</organism>
<protein>
    <recommendedName>
        <fullName evidence="3">SAM-dependent methyltransferase</fullName>
    </recommendedName>
</protein>
<comment type="caution">
    <text evidence="1">The sequence shown here is derived from an EMBL/GenBank/DDBJ whole genome shotgun (WGS) entry which is preliminary data.</text>
</comment>
<sequence>MDGLCYRQVNEEYADDYRQLIDSGLYQALSSKNWLIGHSEVEQGPIGGPGHLKTLLPRQLPFISYPAEWSPDQLKDAALLTLGILRAAISRGMILKDASPTNIQFADGRPLFIDSLSFERYDASRPWVAYRQFCECFLYPLLLHHYHHQGVHKILAAYPEGIAASTTLPQLPLKSRLRPGIWLHVVLPARIRQGDGDAARLPPFDEKKLLLVVDNLESTIQKLRTDAPGEGSWRRYYSETILSSSYLAEKEKIFREMLGSIGFSSALDLGANDGHFSKILAERKALVIAADSDWACIGNLYRWCRDTGTSIYPLCIDIADPTPASGFGHAERSSFTERAESDLVIALALIHHLVLTRNIPFHMLAGYIARLTRAHLIVEFVAATDEKAILLTRNKPGFHKPYNANAFEQEFGRYFTIIRRTPIPGTERILYLMRKKEGQ</sequence>
<gene>
    <name evidence="1" type="ORF">GCM10011511_07650</name>
</gene>
<dbReference type="EMBL" id="BMJC01000001">
    <property type="protein sequence ID" value="GGA87028.1"/>
    <property type="molecule type" value="Genomic_DNA"/>
</dbReference>
<evidence type="ECO:0000313" key="2">
    <source>
        <dbReference type="Proteomes" id="UP000607559"/>
    </source>
</evidence>
<dbReference type="AlphaFoldDB" id="A0A8J2XR04"/>
<proteinExistence type="predicted"/>
<name>A0A8J2XR04_9BACT</name>
<reference evidence="1" key="2">
    <citation type="submission" date="2020-09" db="EMBL/GenBank/DDBJ databases">
        <authorList>
            <person name="Sun Q."/>
            <person name="Zhou Y."/>
        </authorList>
    </citation>
    <scope>NUCLEOTIDE SEQUENCE</scope>
    <source>
        <strain evidence="1">CGMCC 1.15448</strain>
    </source>
</reference>
<dbReference type="InterPro" id="IPR029063">
    <property type="entry name" value="SAM-dependent_MTases_sf"/>
</dbReference>
<dbReference type="Gene3D" id="3.40.50.150">
    <property type="entry name" value="Vaccinia Virus protein VP39"/>
    <property type="match status" value="1"/>
</dbReference>
<dbReference type="SUPFAM" id="SSF53335">
    <property type="entry name" value="S-adenosyl-L-methionine-dependent methyltransferases"/>
    <property type="match status" value="1"/>
</dbReference>
<dbReference type="Proteomes" id="UP000607559">
    <property type="component" value="Unassembled WGS sequence"/>
</dbReference>
<accession>A0A8J2XR04</accession>
<evidence type="ECO:0008006" key="3">
    <source>
        <dbReference type="Google" id="ProtNLM"/>
    </source>
</evidence>
<keyword evidence="2" id="KW-1185">Reference proteome</keyword>
<evidence type="ECO:0000313" key="1">
    <source>
        <dbReference type="EMBL" id="GGA87028.1"/>
    </source>
</evidence>